<name>A0A8J5XVR6_DIALT</name>
<keyword evidence="2" id="KW-0732">Signal</keyword>
<evidence type="ECO:0000313" key="3">
    <source>
        <dbReference type="EMBL" id="KAG8466360.1"/>
    </source>
</evidence>
<dbReference type="PANTHER" id="PTHR33219:SF14">
    <property type="entry name" value="PROTEIN COFACTOR ASSEMBLY OF COMPLEX C SUBUNIT B CCB3, CHLOROPLASTIC-RELATED"/>
    <property type="match status" value="1"/>
</dbReference>
<dbReference type="OMA" id="QPPWIYL"/>
<reference evidence="3" key="1">
    <citation type="submission" date="2021-05" db="EMBL/GenBank/DDBJ databases">
        <title>The genome of the haptophyte Pavlova lutheri (Diacronema luteri, Pavlovales) - a model for lipid biosynthesis in eukaryotic algae.</title>
        <authorList>
            <person name="Hulatt C.J."/>
            <person name="Posewitz M.C."/>
        </authorList>
    </citation>
    <scope>NUCLEOTIDE SEQUENCE</scope>
    <source>
        <strain evidence="3">NIVA-4/92</strain>
    </source>
</reference>
<accession>A0A8J5XVR6</accession>
<feature type="transmembrane region" description="Helical" evidence="1">
    <location>
        <begin position="85"/>
        <end position="107"/>
    </location>
</feature>
<evidence type="ECO:0000256" key="2">
    <source>
        <dbReference type="SAM" id="SignalP"/>
    </source>
</evidence>
<dbReference type="InterPro" id="IPR003425">
    <property type="entry name" value="CCB3/YggT"/>
</dbReference>
<dbReference type="Proteomes" id="UP000751190">
    <property type="component" value="Unassembled WGS sequence"/>
</dbReference>
<comment type="caution">
    <text evidence="3">The sequence shown here is derived from an EMBL/GenBank/DDBJ whole genome shotgun (WGS) entry which is preliminary data.</text>
</comment>
<keyword evidence="1" id="KW-1133">Transmembrane helix</keyword>
<feature type="chain" id="PRO_5035215204" description="Fanciful K+ uptake-b family transporter" evidence="2">
    <location>
        <begin position="21"/>
        <end position="174"/>
    </location>
</feature>
<organism evidence="3 4">
    <name type="scientific">Diacronema lutheri</name>
    <name type="common">Unicellular marine alga</name>
    <name type="synonym">Monochrysis lutheri</name>
    <dbReference type="NCBI Taxonomy" id="2081491"/>
    <lineage>
        <taxon>Eukaryota</taxon>
        <taxon>Haptista</taxon>
        <taxon>Haptophyta</taxon>
        <taxon>Pavlovophyceae</taxon>
        <taxon>Pavlovales</taxon>
        <taxon>Pavlovaceae</taxon>
        <taxon>Diacronema</taxon>
    </lineage>
</organism>
<keyword evidence="1" id="KW-0812">Transmembrane</keyword>
<dbReference type="AlphaFoldDB" id="A0A8J5XVR6"/>
<proteinExistence type="predicted"/>
<protein>
    <recommendedName>
        <fullName evidence="5">Fanciful K+ uptake-b family transporter</fullName>
    </recommendedName>
</protein>
<dbReference type="OrthoDB" id="4696at2759"/>
<dbReference type="GO" id="GO:0016020">
    <property type="term" value="C:membrane"/>
    <property type="evidence" value="ECO:0007669"/>
    <property type="project" value="InterPro"/>
</dbReference>
<dbReference type="PANTHER" id="PTHR33219">
    <property type="entry name" value="YLMG HOMOLOG PROTEIN 2, CHLOROPLASTIC"/>
    <property type="match status" value="1"/>
</dbReference>
<evidence type="ECO:0000256" key="1">
    <source>
        <dbReference type="SAM" id="Phobius"/>
    </source>
</evidence>
<gene>
    <name evidence="3" type="ORF">KFE25_002116</name>
</gene>
<evidence type="ECO:0000313" key="4">
    <source>
        <dbReference type="Proteomes" id="UP000751190"/>
    </source>
</evidence>
<keyword evidence="4" id="KW-1185">Reference proteome</keyword>
<evidence type="ECO:0008006" key="5">
    <source>
        <dbReference type="Google" id="ProtNLM"/>
    </source>
</evidence>
<sequence>MTTRGATFALVACLPALAAALRAPAVVQATQRVGQRPVSTPAAIQPVDLRATSAFASSAVLLLAPLAAAAAEMDSSASNAALARSVVDPMLSIFSLLFLVRIVLSWYPQLLQKMPYKALAVPVEPFLRLLRTVVEPIGGVDITPIVWLALCTFLREILVGPQGILSLMAQQRLG</sequence>
<feature type="signal peptide" evidence="2">
    <location>
        <begin position="1"/>
        <end position="20"/>
    </location>
</feature>
<keyword evidence="1" id="KW-0472">Membrane</keyword>
<feature type="transmembrane region" description="Helical" evidence="1">
    <location>
        <begin position="53"/>
        <end position="73"/>
    </location>
</feature>
<dbReference type="Pfam" id="PF02325">
    <property type="entry name" value="CCB3_YggT"/>
    <property type="match status" value="1"/>
</dbReference>
<dbReference type="EMBL" id="JAGTXO010000008">
    <property type="protein sequence ID" value="KAG8466360.1"/>
    <property type="molecule type" value="Genomic_DNA"/>
</dbReference>